<keyword evidence="2" id="KW-1185">Reference proteome</keyword>
<proteinExistence type="predicted"/>
<dbReference type="EMBL" id="VYZN01000008">
    <property type="protein sequence ID" value="KAE9543586.1"/>
    <property type="molecule type" value="Genomic_DNA"/>
</dbReference>
<accession>A0A6G0U5T3</accession>
<dbReference type="AlphaFoldDB" id="A0A6G0U5T3"/>
<gene>
    <name evidence="1" type="ORF">AGLY_002386</name>
</gene>
<dbReference type="Proteomes" id="UP000475862">
    <property type="component" value="Unassembled WGS sequence"/>
</dbReference>
<name>A0A6G0U5T3_APHGL</name>
<sequence>MKKYRKWKVWCDFKKCDFNKLLDSIDDRQNNASSGEGFNPLYEKSSEQQQDVLNSSKIFIPLSTPRYRGNRELYDLYKEPTIVGSLKSTRISWAGHVWRSEGMIGSITNWKPDTKRPRGRPRQRWVDRVKEDLKLLNVRNAEECANDREEWKQYVVAAMGLKGLFGSSASTDHLGFESQLLEVAIRTNDVSKVKHFLMIHRDKFQINSKPPEKDFNFNLQNQDLNINSQPTKIQTARKSQYTKS</sequence>
<organism evidence="1 2">
    <name type="scientific">Aphis glycines</name>
    <name type="common">Soybean aphid</name>
    <dbReference type="NCBI Taxonomy" id="307491"/>
    <lineage>
        <taxon>Eukaryota</taxon>
        <taxon>Metazoa</taxon>
        <taxon>Ecdysozoa</taxon>
        <taxon>Arthropoda</taxon>
        <taxon>Hexapoda</taxon>
        <taxon>Insecta</taxon>
        <taxon>Pterygota</taxon>
        <taxon>Neoptera</taxon>
        <taxon>Paraneoptera</taxon>
        <taxon>Hemiptera</taxon>
        <taxon>Sternorrhyncha</taxon>
        <taxon>Aphidomorpha</taxon>
        <taxon>Aphidoidea</taxon>
        <taxon>Aphididae</taxon>
        <taxon>Aphidini</taxon>
        <taxon>Aphis</taxon>
        <taxon>Aphis</taxon>
    </lineage>
</organism>
<protein>
    <submittedName>
        <fullName evidence="1">Uncharacterized protein</fullName>
    </submittedName>
</protein>
<evidence type="ECO:0000313" key="2">
    <source>
        <dbReference type="Proteomes" id="UP000475862"/>
    </source>
</evidence>
<evidence type="ECO:0000313" key="1">
    <source>
        <dbReference type="EMBL" id="KAE9543586.1"/>
    </source>
</evidence>
<dbReference type="OrthoDB" id="6618804at2759"/>
<comment type="caution">
    <text evidence="1">The sequence shown here is derived from an EMBL/GenBank/DDBJ whole genome shotgun (WGS) entry which is preliminary data.</text>
</comment>
<reference evidence="1 2" key="1">
    <citation type="submission" date="2019-08" db="EMBL/GenBank/DDBJ databases">
        <title>The genome of the soybean aphid Biotype 1, its phylome, world population structure and adaptation to the North American continent.</title>
        <authorList>
            <person name="Giordano R."/>
            <person name="Donthu R.K."/>
            <person name="Hernandez A.G."/>
            <person name="Wright C.L."/>
            <person name="Zimin A.V."/>
        </authorList>
    </citation>
    <scope>NUCLEOTIDE SEQUENCE [LARGE SCALE GENOMIC DNA]</scope>
    <source>
        <tissue evidence="1">Whole aphids</tissue>
    </source>
</reference>